<dbReference type="Gene3D" id="3.30.2000.30">
    <property type="match status" value="1"/>
</dbReference>
<organism evidence="1 2">
    <name type="scientific">Massilia hydrophila</name>
    <dbReference type="NCBI Taxonomy" id="3044279"/>
    <lineage>
        <taxon>Bacteria</taxon>
        <taxon>Pseudomonadati</taxon>
        <taxon>Pseudomonadota</taxon>
        <taxon>Betaproteobacteria</taxon>
        <taxon>Burkholderiales</taxon>
        <taxon>Oxalobacteraceae</taxon>
        <taxon>Telluria group</taxon>
        <taxon>Massilia</taxon>
    </lineage>
</organism>
<dbReference type="InterPro" id="IPR021508">
    <property type="entry name" value="Gp17-like"/>
</dbReference>
<accession>A0ABS7YCN2</accession>
<gene>
    <name evidence="1" type="ORF">LE190_16185</name>
</gene>
<name>A0ABS7YCN2_9BURK</name>
<evidence type="ECO:0000313" key="2">
    <source>
        <dbReference type="Proteomes" id="UP001198602"/>
    </source>
</evidence>
<dbReference type="Pfam" id="PF11367">
    <property type="entry name" value="Tail_completion_gp17"/>
    <property type="match status" value="1"/>
</dbReference>
<dbReference type="EMBL" id="JAHYBX010000007">
    <property type="protein sequence ID" value="MCA1857453.1"/>
    <property type="molecule type" value="Genomic_DNA"/>
</dbReference>
<evidence type="ECO:0000313" key="1">
    <source>
        <dbReference type="EMBL" id="MCA1857453.1"/>
    </source>
</evidence>
<dbReference type="Proteomes" id="UP001198602">
    <property type="component" value="Unassembled WGS sequence"/>
</dbReference>
<proteinExistence type="predicted"/>
<comment type="caution">
    <text evidence="1">The sequence shown here is derived from an EMBL/GenBank/DDBJ whole genome shotgun (WGS) entry which is preliminary data.</text>
</comment>
<keyword evidence="2" id="KW-1185">Reference proteome</keyword>
<sequence length="117" mass="12908">MTAEALIYDALKHLAGGRVLPDFAPEGTALPFIVYQAVGGEPLNFISGEQPDKQKVRMQISVWAGESRLVASELGRQVEEAIRAATALQPEVATGRIATYDEETEYRGTRQDFYLFC</sequence>
<reference evidence="1 2" key="1">
    <citation type="submission" date="2021-07" db="EMBL/GenBank/DDBJ databases">
        <title>Characterization of Violacein-producing bacteria and related species.</title>
        <authorList>
            <person name="Wilson H.S."/>
            <person name="De Leon M.E."/>
        </authorList>
    </citation>
    <scope>NUCLEOTIDE SEQUENCE [LARGE SCALE GENOMIC DNA]</scope>
    <source>
        <strain evidence="1 2">HSC-2F05</strain>
    </source>
</reference>
<protein>
    <submittedName>
        <fullName evidence="1">DUF3168 domain-containing protein</fullName>
    </submittedName>
</protein>
<dbReference type="InterPro" id="IPR053745">
    <property type="entry name" value="Viral_Tail_Comp_sf"/>
</dbReference>
<dbReference type="RefSeq" id="WP_225239672.1">
    <property type="nucleotide sequence ID" value="NZ_JAHYBX010000007.1"/>
</dbReference>